<organism evidence="15 16">
    <name type="scientific">Calicophoron daubneyi</name>
    <name type="common">Rumen fluke</name>
    <name type="synonym">Paramphistomum daubneyi</name>
    <dbReference type="NCBI Taxonomy" id="300641"/>
    <lineage>
        <taxon>Eukaryota</taxon>
        <taxon>Metazoa</taxon>
        <taxon>Spiralia</taxon>
        <taxon>Lophotrochozoa</taxon>
        <taxon>Platyhelminthes</taxon>
        <taxon>Trematoda</taxon>
        <taxon>Digenea</taxon>
        <taxon>Plagiorchiida</taxon>
        <taxon>Pronocephalata</taxon>
        <taxon>Paramphistomoidea</taxon>
        <taxon>Paramphistomidae</taxon>
        <taxon>Calicophoron</taxon>
    </lineage>
</organism>
<comment type="caution">
    <text evidence="15">The sequence shown here is derived from an EMBL/GenBank/DDBJ whole genome shotgun (WGS) entry which is preliminary data.</text>
</comment>
<evidence type="ECO:0000256" key="3">
    <source>
        <dbReference type="ARBA" id="ARBA00022679"/>
    </source>
</evidence>
<evidence type="ECO:0000256" key="12">
    <source>
        <dbReference type="ARBA" id="ARBA00078015"/>
    </source>
</evidence>
<dbReference type="FunFam" id="3.30.200.20:FF:000336">
    <property type="entry name" value="Eukaryotic elongation factor 2 kinase"/>
    <property type="match status" value="1"/>
</dbReference>
<feature type="compositionally biased region" description="Low complexity" evidence="13">
    <location>
        <begin position="319"/>
        <end position="331"/>
    </location>
</feature>
<dbReference type="GO" id="GO:0005524">
    <property type="term" value="F:ATP binding"/>
    <property type="evidence" value="ECO:0007669"/>
    <property type="project" value="UniProtKB-KW"/>
</dbReference>
<dbReference type="Proteomes" id="UP001497525">
    <property type="component" value="Unassembled WGS sequence"/>
</dbReference>
<evidence type="ECO:0000256" key="13">
    <source>
        <dbReference type="SAM" id="MobiDB-lite"/>
    </source>
</evidence>
<dbReference type="SUPFAM" id="SSF81901">
    <property type="entry name" value="HCP-like"/>
    <property type="match status" value="1"/>
</dbReference>
<dbReference type="InterPro" id="IPR051852">
    <property type="entry name" value="Alpha-type_PK"/>
</dbReference>
<comment type="similarity">
    <text evidence="9">Belongs to the protein kinase superfamily. Alpha-type protein kinase family.</text>
</comment>
<dbReference type="GO" id="GO:1903013">
    <property type="term" value="P:response to differentiation-inducing factor 1"/>
    <property type="evidence" value="ECO:0007669"/>
    <property type="project" value="TreeGrafter"/>
</dbReference>
<evidence type="ECO:0000256" key="7">
    <source>
        <dbReference type="ARBA" id="ARBA00022840"/>
    </source>
</evidence>
<dbReference type="InterPro" id="IPR047588">
    <property type="entry name" value="eEF2K_a_kinase_dom"/>
</dbReference>
<evidence type="ECO:0000313" key="16">
    <source>
        <dbReference type="Proteomes" id="UP001497525"/>
    </source>
</evidence>
<dbReference type="Gene3D" id="3.20.200.10">
    <property type="entry name" value="MHCK/EF2 kinase"/>
    <property type="match status" value="1"/>
</dbReference>
<dbReference type="Gene3D" id="3.30.200.20">
    <property type="entry name" value="Phosphorylase Kinase, domain 1"/>
    <property type="match status" value="2"/>
</dbReference>
<evidence type="ECO:0000256" key="4">
    <source>
        <dbReference type="ARBA" id="ARBA00022741"/>
    </source>
</evidence>
<evidence type="ECO:0000256" key="11">
    <source>
        <dbReference type="ARBA" id="ARBA00067847"/>
    </source>
</evidence>
<name>A0AAV2TSD9_CALDB</name>
<dbReference type="CDD" id="cd16967">
    <property type="entry name" value="Alpha_kinase_eEF2K"/>
    <property type="match status" value="1"/>
</dbReference>
<evidence type="ECO:0000256" key="8">
    <source>
        <dbReference type="ARBA" id="ARBA00022860"/>
    </source>
</evidence>
<dbReference type="InterPro" id="IPR004166">
    <property type="entry name" value="a-kinase_dom"/>
</dbReference>
<keyword evidence="8" id="KW-0112">Calmodulin-binding</keyword>
<evidence type="ECO:0000313" key="15">
    <source>
        <dbReference type="EMBL" id="CAL5137878.1"/>
    </source>
</evidence>
<dbReference type="PROSITE" id="PS51158">
    <property type="entry name" value="ALPHA_KINASE"/>
    <property type="match status" value="1"/>
</dbReference>
<dbReference type="EC" id="2.7.11.20" evidence="10"/>
<dbReference type="InterPro" id="IPR011990">
    <property type="entry name" value="TPR-like_helical_dom_sf"/>
</dbReference>
<keyword evidence="6" id="KW-0106">Calcium</keyword>
<reference evidence="15" key="1">
    <citation type="submission" date="2024-06" db="EMBL/GenBank/DDBJ databases">
        <authorList>
            <person name="Liu X."/>
            <person name="Lenzi L."/>
            <person name="Haldenby T S."/>
            <person name="Uol C."/>
        </authorList>
    </citation>
    <scope>NUCLEOTIDE SEQUENCE</scope>
</reference>
<keyword evidence="7" id="KW-0067">ATP-binding</keyword>
<protein>
    <recommendedName>
        <fullName evidence="11">Eukaryotic elongation factor 2 kinase</fullName>
        <ecNumber evidence="10">2.7.11.20</ecNumber>
    </recommendedName>
    <alternativeName>
        <fullName evidence="12">Calcium/calmodulin-dependent eukaryotic elongation factor 2 kinase</fullName>
    </alternativeName>
</protein>
<dbReference type="SMART" id="SM00811">
    <property type="entry name" value="Alpha_kinase"/>
    <property type="match status" value="1"/>
</dbReference>
<feature type="region of interest" description="Disordered" evidence="13">
    <location>
        <begin position="311"/>
        <end position="345"/>
    </location>
</feature>
<dbReference type="InterPro" id="IPR011009">
    <property type="entry name" value="Kinase-like_dom_sf"/>
</dbReference>
<feature type="domain" description="Alpha-type protein kinase" evidence="14">
    <location>
        <begin position="97"/>
        <end position="307"/>
    </location>
</feature>
<keyword evidence="3" id="KW-0808">Transferase</keyword>
<dbReference type="SUPFAM" id="SSF56112">
    <property type="entry name" value="Protein kinase-like (PK-like)"/>
    <property type="match status" value="1"/>
</dbReference>
<keyword evidence="2" id="KW-0597">Phosphoprotein</keyword>
<dbReference type="Pfam" id="PF02816">
    <property type="entry name" value="Alpha_kinase"/>
    <property type="match status" value="1"/>
</dbReference>
<evidence type="ECO:0000256" key="6">
    <source>
        <dbReference type="ARBA" id="ARBA00022837"/>
    </source>
</evidence>
<dbReference type="Gene3D" id="1.25.40.10">
    <property type="entry name" value="Tetratricopeptide repeat domain"/>
    <property type="match status" value="1"/>
</dbReference>
<proteinExistence type="inferred from homology"/>
<keyword evidence="4" id="KW-0547">Nucleotide-binding</keyword>
<dbReference type="GO" id="GO:0004686">
    <property type="term" value="F:elongation factor-2 kinase activity"/>
    <property type="evidence" value="ECO:0007669"/>
    <property type="project" value="UniProtKB-EC"/>
</dbReference>
<evidence type="ECO:0000256" key="5">
    <source>
        <dbReference type="ARBA" id="ARBA00022777"/>
    </source>
</evidence>
<evidence type="ECO:0000259" key="14">
    <source>
        <dbReference type="PROSITE" id="PS51158"/>
    </source>
</evidence>
<evidence type="ECO:0000256" key="2">
    <source>
        <dbReference type="ARBA" id="ARBA00022553"/>
    </source>
</evidence>
<keyword evidence="5" id="KW-0418">Kinase</keyword>
<dbReference type="EMBL" id="CAXLJL010000445">
    <property type="protein sequence ID" value="CAL5137878.1"/>
    <property type="molecule type" value="Genomic_DNA"/>
</dbReference>
<dbReference type="GO" id="GO:0031037">
    <property type="term" value="P:myosin II filament disassembly"/>
    <property type="evidence" value="ECO:0007669"/>
    <property type="project" value="TreeGrafter"/>
</dbReference>
<dbReference type="PANTHER" id="PTHR45992:SF2">
    <property type="entry name" value="EUKARYOTIC ELONGATION FACTOR 2 KINASE"/>
    <property type="match status" value="1"/>
</dbReference>
<evidence type="ECO:0000256" key="10">
    <source>
        <dbReference type="ARBA" id="ARBA00066872"/>
    </source>
</evidence>
<evidence type="ECO:0000256" key="9">
    <source>
        <dbReference type="ARBA" id="ARBA00061584"/>
    </source>
</evidence>
<evidence type="ECO:0000256" key="1">
    <source>
        <dbReference type="ARBA" id="ARBA00022527"/>
    </source>
</evidence>
<accession>A0AAV2TSD9</accession>
<dbReference type="PANTHER" id="PTHR45992">
    <property type="entry name" value="EUKARYOTIC ELONGATION FACTOR 2 KINASE-RELATED"/>
    <property type="match status" value="1"/>
</dbReference>
<dbReference type="GO" id="GO:0005516">
    <property type="term" value="F:calmodulin binding"/>
    <property type="evidence" value="ECO:0007669"/>
    <property type="project" value="UniProtKB-KW"/>
</dbReference>
<sequence length="783" mass="87373">MSTDSVDECSLDPSIDNLLSALAKSDKRDCNGRERKLTVKEMKKLRSEDDASCRKSYNRARIIALWHSAYRMVLHYEDPWKKFQLQRLPVEFAKRYRYSPLTSKWVEDVVRVKMEPTSFGRGAMRECFRVKKLSNFCRSENWSHAGNFVAKRYIQSVSADVYFEDARLQMDAKLWGEEFSRDPAIIKKVDIAQVSVLEFINRPGNPLYHLEHFIEGTYRKYNSNSGFVDDVIRNTPQAFSHFTFERSGHRLIVVDIQGVGDLWTDPQIHTPDGKLYGDGNLGIRGMALFFHTHRCNPICKALELDSFDLHPSEQRTSWPSGSSSNGPNGNGSIHGSDDSPEFGFGATVAIPRSKRIQSHRIPSENFGDESGFIDPSDFNECHSLPVERQTYLPPPSPMQNLSNEIPFSFSRQSSAGKSSGDHGCEFKCGSYVDDSPFSAFNNGADSGVFMGQSTPRSMPIRPRRRVHTGESCSLVPENDVLTAFLSNGDLAVNADSRSRTKETELQKVFDEHLVNRRSSSVNGLRGTEATTLGLIHHELARLHASGRFSQTECSPNVDGVFSKTSSGADALAALHKPKNINWEAVIFHEEHASLLRCIEATTCLAQYYLGLMINGPLADCPLPPDPQEARVCGLTYASTAAMAGDRRAMLYLAEVNYTGRGNTPFDEQDAPDWAAAVHWYEKAMRAIDMPDLTGEGSDRCGGSVGFDSLSSDWPVYRLHGRLAEMYAKGGYGLKRDRGKAYELFESAADGATEALQGRLAMQYYEQATLLEGCQEDDTDEAFS</sequence>
<dbReference type="AlphaFoldDB" id="A0AAV2TSD9"/>
<gene>
    <name evidence="15" type="ORF">CDAUBV1_LOCUS12359</name>
</gene>
<dbReference type="FunFam" id="3.20.200.10:FF:000002">
    <property type="entry name" value="Eukaryotic elongation factor 2 kinase"/>
    <property type="match status" value="1"/>
</dbReference>
<keyword evidence="1" id="KW-0723">Serine/threonine-protein kinase</keyword>